<dbReference type="InterPro" id="IPR003717">
    <property type="entry name" value="RecO"/>
</dbReference>
<dbReference type="InterPro" id="IPR042242">
    <property type="entry name" value="RecO_C"/>
</dbReference>
<dbReference type="HAMAP" id="MF_00201">
    <property type="entry name" value="RecO"/>
    <property type="match status" value="1"/>
</dbReference>
<dbReference type="AlphaFoldDB" id="A0A1N7N672"/>
<dbReference type="InterPro" id="IPR037278">
    <property type="entry name" value="ARFGAP/RecO"/>
</dbReference>
<dbReference type="EMBL" id="FTOP01000008">
    <property type="protein sequence ID" value="SIS93830.1"/>
    <property type="molecule type" value="Genomic_DNA"/>
</dbReference>
<dbReference type="GO" id="GO:0006310">
    <property type="term" value="P:DNA recombination"/>
    <property type="evidence" value="ECO:0007669"/>
    <property type="project" value="UniProtKB-UniRule"/>
</dbReference>
<comment type="function">
    <text evidence="7">Involved in DNA repair and RecF pathway recombination.</text>
</comment>
<keyword evidence="3 7" id="KW-0227">DNA damage</keyword>
<evidence type="ECO:0000259" key="8">
    <source>
        <dbReference type="Pfam" id="PF11967"/>
    </source>
</evidence>
<dbReference type="SUPFAM" id="SSF50249">
    <property type="entry name" value="Nucleic acid-binding proteins"/>
    <property type="match status" value="1"/>
</dbReference>
<dbReference type="GO" id="GO:0006302">
    <property type="term" value="P:double-strand break repair"/>
    <property type="evidence" value="ECO:0007669"/>
    <property type="project" value="TreeGrafter"/>
</dbReference>
<keyword evidence="10" id="KW-1185">Reference proteome</keyword>
<dbReference type="SUPFAM" id="SSF57863">
    <property type="entry name" value="ArfGap/RecO-like zinc finger"/>
    <property type="match status" value="1"/>
</dbReference>
<evidence type="ECO:0000256" key="1">
    <source>
        <dbReference type="ARBA" id="ARBA00007452"/>
    </source>
</evidence>
<dbReference type="GO" id="GO:0043590">
    <property type="term" value="C:bacterial nucleoid"/>
    <property type="evidence" value="ECO:0007669"/>
    <property type="project" value="TreeGrafter"/>
</dbReference>
<evidence type="ECO:0000256" key="4">
    <source>
        <dbReference type="ARBA" id="ARBA00023172"/>
    </source>
</evidence>
<dbReference type="PANTHER" id="PTHR33991:SF1">
    <property type="entry name" value="DNA REPAIR PROTEIN RECO"/>
    <property type="match status" value="1"/>
</dbReference>
<gene>
    <name evidence="7" type="primary">recO</name>
    <name evidence="9" type="ORF">SAMN05421761_108193</name>
</gene>
<dbReference type="OrthoDB" id="9789152at2"/>
<evidence type="ECO:0000256" key="3">
    <source>
        <dbReference type="ARBA" id="ARBA00022763"/>
    </source>
</evidence>
<dbReference type="InterPro" id="IPR022572">
    <property type="entry name" value="DNA_rep/recomb_RecO_N"/>
</dbReference>
<reference evidence="10" key="1">
    <citation type="submission" date="2017-01" db="EMBL/GenBank/DDBJ databases">
        <authorList>
            <person name="Varghese N."/>
            <person name="Submissions S."/>
        </authorList>
    </citation>
    <scope>NUCLEOTIDE SEQUENCE [LARGE SCALE GENOMIC DNA]</scope>
    <source>
        <strain evidence="10">DSM 46698</strain>
    </source>
</reference>
<dbReference type="Proteomes" id="UP000186026">
    <property type="component" value="Unassembled WGS sequence"/>
</dbReference>
<dbReference type="RefSeq" id="WP_076501400.1">
    <property type="nucleotide sequence ID" value="NZ_FTOP01000008.1"/>
</dbReference>
<dbReference type="Pfam" id="PF11967">
    <property type="entry name" value="RecO_N"/>
    <property type="match status" value="1"/>
</dbReference>
<dbReference type="Gene3D" id="2.40.50.140">
    <property type="entry name" value="Nucleic acid-binding proteins"/>
    <property type="match status" value="1"/>
</dbReference>
<evidence type="ECO:0000313" key="10">
    <source>
        <dbReference type="Proteomes" id="UP000186026"/>
    </source>
</evidence>
<sequence>MLKKSQGIVLSYIRYQETSIIVRIFTRELGLKSYIVNGVRSAKGKPKMALYQPLTILDLVVYDKESLSLNRISEAKLQHPFQKIPFDFIRSGIAMFVAEAISKSIHEGYQNEQLYDFLEQALKHLDGDSVKLALFPIIFLLEMSNYLGFAPSDAKSFFEEILQEMKVPELIQQEIQALDLLIVASFGCQETIPSKTRKALLDHLLIFYSQHLEDHGAWKSVKVLRQLLL</sequence>
<evidence type="ECO:0000256" key="6">
    <source>
        <dbReference type="ARBA" id="ARBA00033409"/>
    </source>
</evidence>
<organism evidence="9 10">
    <name type="scientific">Belliella pelovolcani</name>
    <dbReference type="NCBI Taxonomy" id="529505"/>
    <lineage>
        <taxon>Bacteria</taxon>
        <taxon>Pseudomonadati</taxon>
        <taxon>Bacteroidota</taxon>
        <taxon>Cytophagia</taxon>
        <taxon>Cytophagales</taxon>
        <taxon>Cyclobacteriaceae</taxon>
        <taxon>Belliella</taxon>
    </lineage>
</organism>
<evidence type="ECO:0000256" key="2">
    <source>
        <dbReference type="ARBA" id="ARBA00021310"/>
    </source>
</evidence>
<evidence type="ECO:0000313" key="9">
    <source>
        <dbReference type="EMBL" id="SIS93830.1"/>
    </source>
</evidence>
<name>A0A1N7N672_9BACT</name>
<accession>A0A1N7N672</accession>
<evidence type="ECO:0000256" key="5">
    <source>
        <dbReference type="ARBA" id="ARBA00023204"/>
    </source>
</evidence>
<dbReference type="PANTHER" id="PTHR33991">
    <property type="entry name" value="DNA REPAIR PROTEIN RECO"/>
    <property type="match status" value="1"/>
</dbReference>
<comment type="similarity">
    <text evidence="1 7">Belongs to the RecO family.</text>
</comment>
<dbReference type="Pfam" id="PF02565">
    <property type="entry name" value="RecO_C"/>
    <property type="match status" value="1"/>
</dbReference>
<protein>
    <recommendedName>
        <fullName evidence="2 7">DNA repair protein RecO</fullName>
    </recommendedName>
    <alternativeName>
        <fullName evidence="6 7">Recombination protein O</fullName>
    </alternativeName>
</protein>
<proteinExistence type="inferred from homology"/>
<feature type="domain" description="DNA replication/recombination mediator RecO N-terminal" evidence="8">
    <location>
        <begin position="1"/>
        <end position="81"/>
    </location>
</feature>
<dbReference type="STRING" id="529505.SAMN05421761_108193"/>
<keyword evidence="4 7" id="KW-0233">DNA recombination</keyword>
<dbReference type="NCBIfam" id="TIGR00613">
    <property type="entry name" value="reco"/>
    <property type="match status" value="1"/>
</dbReference>
<keyword evidence="5 7" id="KW-0234">DNA repair</keyword>
<dbReference type="InterPro" id="IPR012340">
    <property type="entry name" value="NA-bd_OB-fold"/>
</dbReference>
<evidence type="ECO:0000256" key="7">
    <source>
        <dbReference type="HAMAP-Rule" id="MF_00201"/>
    </source>
</evidence>
<dbReference type="Gene3D" id="1.20.1440.120">
    <property type="entry name" value="Recombination protein O, C-terminal domain"/>
    <property type="match status" value="1"/>
</dbReference>